<comment type="catalytic activity">
    <reaction evidence="8">
        <text>L-aspartate + L-glutamine + ATP + H2O = L-asparagine + L-glutamate + AMP + diphosphate + H(+)</text>
        <dbReference type="Rhea" id="RHEA:12228"/>
        <dbReference type="ChEBI" id="CHEBI:15377"/>
        <dbReference type="ChEBI" id="CHEBI:15378"/>
        <dbReference type="ChEBI" id="CHEBI:29985"/>
        <dbReference type="ChEBI" id="CHEBI:29991"/>
        <dbReference type="ChEBI" id="CHEBI:30616"/>
        <dbReference type="ChEBI" id="CHEBI:33019"/>
        <dbReference type="ChEBI" id="CHEBI:58048"/>
        <dbReference type="ChEBI" id="CHEBI:58359"/>
        <dbReference type="ChEBI" id="CHEBI:456215"/>
        <dbReference type="EC" id="6.3.5.4"/>
    </reaction>
</comment>
<reference evidence="11 12" key="1">
    <citation type="submission" date="2014-06" db="EMBL/GenBank/DDBJ databases">
        <title>Draft genome sequence of Bacillus manliponensis JCM 15802 (MCCC 1A00708).</title>
        <authorList>
            <person name="Lai Q."/>
            <person name="Liu Y."/>
            <person name="Shao Z."/>
        </authorList>
    </citation>
    <scope>NUCLEOTIDE SEQUENCE [LARGE SCALE GENOMIC DNA]</scope>
    <source>
        <strain evidence="11 12">JCM 15802</strain>
    </source>
</reference>
<dbReference type="eggNOG" id="COG0367">
    <property type="taxonomic scope" value="Bacteria"/>
</dbReference>
<dbReference type="Gene3D" id="3.60.20.10">
    <property type="entry name" value="Glutamine Phosphoribosylpyrophosphate, subunit 1, domain 1"/>
    <property type="match status" value="1"/>
</dbReference>
<gene>
    <name evidence="11" type="ORF">BAMA_17825</name>
</gene>
<dbReference type="CDD" id="cd00712">
    <property type="entry name" value="AsnB"/>
    <property type="match status" value="1"/>
</dbReference>
<dbReference type="EMBL" id="JOTN01000004">
    <property type="protein sequence ID" value="KEK20296.1"/>
    <property type="molecule type" value="Genomic_DNA"/>
</dbReference>
<keyword evidence="4 9" id="KW-0547">Nucleotide-binding</keyword>
<dbReference type="InterPro" id="IPR017932">
    <property type="entry name" value="GATase_2_dom"/>
</dbReference>
<feature type="domain" description="Glutamine amidotransferase type-2" evidence="10">
    <location>
        <begin position="2"/>
        <end position="217"/>
    </location>
</feature>
<evidence type="ECO:0000256" key="4">
    <source>
        <dbReference type="ARBA" id="ARBA00022741"/>
    </source>
</evidence>
<dbReference type="InterPro" id="IPR014729">
    <property type="entry name" value="Rossmann-like_a/b/a_fold"/>
</dbReference>
<dbReference type="Proteomes" id="UP000027822">
    <property type="component" value="Unassembled WGS sequence"/>
</dbReference>
<evidence type="ECO:0000256" key="6">
    <source>
        <dbReference type="ARBA" id="ARBA00022888"/>
    </source>
</evidence>
<keyword evidence="6" id="KW-0028">Amino-acid biosynthesis</keyword>
<dbReference type="STRING" id="574376.BAMA_17825"/>
<feature type="binding site" evidence="9">
    <location>
        <position position="100"/>
    </location>
    <ligand>
        <name>L-glutamine</name>
        <dbReference type="ChEBI" id="CHEBI:58359"/>
    </ligand>
</feature>
<dbReference type="OrthoDB" id="9763290at2"/>
<dbReference type="RefSeq" id="WP_034637716.1">
    <property type="nucleotide sequence ID" value="NZ_CBCSJC010000003.1"/>
</dbReference>
<dbReference type="GO" id="GO:0006529">
    <property type="term" value="P:asparagine biosynthetic process"/>
    <property type="evidence" value="ECO:0007669"/>
    <property type="project" value="UniProtKB-KW"/>
</dbReference>
<dbReference type="PANTHER" id="PTHR43284:SF1">
    <property type="entry name" value="ASPARAGINE SYNTHETASE"/>
    <property type="match status" value="1"/>
</dbReference>
<organism evidence="11 12">
    <name type="scientific">Bacillus manliponensis</name>
    <dbReference type="NCBI Taxonomy" id="574376"/>
    <lineage>
        <taxon>Bacteria</taxon>
        <taxon>Bacillati</taxon>
        <taxon>Bacillota</taxon>
        <taxon>Bacilli</taxon>
        <taxon>Bacillales</taxon>
        <taxon>Bacillaceae</taxon>
        <taxon>Bacillus</taxon>
        <taxon>Bacillus cereus group</taxon>
    </lineage>
</organism>
<feature type="binding site" evidence="9">
    <location>
        <position position="297"/>
    </location>
    <ligand>
        <name>ATP</name>
        <dbReference type="ChEBI" id="CHEBI:30616"/>
    </ligand>
</feature>
<dbReference type="PANTHER" id="PTHR43284">
    <property type="entry name" value="ASPARAGINE SYNTHETASE (GLUTAMINE-HYDROLYZING)"/>
    <property type="match status" value="1"/>
</dbReference>
<protein>
    <recommendedName>
        <fullName evidence="3">asparagine synthase (glutamine-hydrolyzing)</fullName>
        <ecNumber evidence="3">6.3.5.4</ecNumber>
    </recommendedName>
</protein>
<evidence type="ECO:0000256" key="9">
    <source>
        <dbReference type="PIRSR" id="PIRSR001589-2"/>
    </source>
</evidence>
<evidence type="ECO:0000256" key="7">
    <source>
        <dbReference type="ARBA" id="ARBA00022962"/>
    </source>
</evidence>
<dbReference type="Pfam" id="PF00733">
    <property type="entry name" value="Asn_synthase"/>
    <property type="match status" value="1"/>
</dbReference>
<dbReference type="GO" id="GO:0004066">
    <property type="term" value="F:asparagine synthase (glutamine-hydrolyzing) activity"/>
    <property type="evidence" value="ECO:0007669"/>
    <property type="project" value="UniProtKB-EC"/>
</dbReference>
<keyword evidence="5 9" id="KW-0067">ATP-binding</keyword>
<evidence type="ECO:0000256" key="3">
    <source>
        <dbReference type="ARBA" id="ARBA00012737"/>
    </source>
</evidence>
<comment type="caution">
    <text evidence="11">The sequence shown here is derived from an EMBL/GenBank/DDBJ whole genome shotgun (WGS) entry which is preliminary data.</text>
</comment>
<accession>A0A073K170</accession>
<dbReference type="GO" id="GO:0005524">
    <property type="term" value="F:ATP binding"/>
    <property type="evidence" value="ECO:0007669"/>
    <property type="project" value="UniProtKB-KW"/>
</dbReference>
<dbReference type="SUPFAM" id="SSF52402">
    <property type="entry name" value="Adenine nucleotide alpha hydrolases-like"/>
    <property type="match status" value="1"/>
</dbReference>
<keyword evidence="7" id="KW-0315">Glutamine amidotransferase</keyword>
<dbReference type="InterPro" id="IPR029055">
    <property type="entry name" value="Ntn_hydrolases_N"/>
</dbReference>
<evidence type="ECO:0000256" key="2">
    <source>
        <dbReference type="ARBA" id="ARBA00005752"/>
    </source>
</evidence>
<dbReference type="AlphaFoldDB" id="A0A073K170"/>
<evidence type="ECO:0000256" key="8">
    <source>
        <dbReference type="ARBA" id="ARBA00048741"/>
    </source>
</evidence>
<dbReference type="InterPro" id="IPR001962">
    <property type="entry name" value="Asn_synthase"/>
</dbReference>
<evidence type="ECO:0000259" key="10">
    <source>
        <dbReference type="PROSITE" id="PS51278"/>
    </source>
</evidence>
<keyword evidence="6" id="KW-0061">Asparagine biosynthesis</keyword>
<dbReference type="SUPFAM" id="SSF56235">
    <property type="entry name" value="N-terminal nucleophile aminohydrolases (Ntn hydrolases)"/>
    <property type="match status" value="1"/>
</dbReference>
<dbReference type="InterPro" id="IPR006426">
    <property type="entry name" value="Asn_synth_AEB"/>
</dbReference>
<name>A0A073K170_9BACI</name>
<comment type="similarity">
    <text evidence="2">Belongs to the asparagine synthetase family.</text>
</comment>
<dbReference type="Gene3D" id="3.40.50.620">
    <property type="entry name" value="HUPs"/>
    <property type="match status" value="2"/>
</dbReference>
<dbReference type="Pfam" id="PF13537">
    <property type="entry name" value="GATase_7"/>
    <property type="match status" value="1"/>
</dbReference>
<evidence type="ECO:0000313" key="11">
    <source>
        <dbReference type="EMBL" id="KEK20296.1"/>
    </source>
</evidence>
<evidence type="ECO:0000256" key="1">
    <source>
        <dbReference type="ARBA" id="ARBA00005187"/>
    </source>
</evidence>
<dbReference type="EC" id="6.3.5.4" evidence="3"/>
<dbReference type="PROSITE" id="PS51278">
    <property type="entry name" value="GATASE_TYPE_2"/>
    <property type="match status" value="1"/>
</dbReference>
<sequence length="645" mass="75460">MSAITGILHFHNNPVPVEQGNRLMDALKKFPANDIQMWHREEIFFGCHAQWITPESIHEQLPYYDSIRKLAITADAIIDNRDELFNRLQMNHDKRKTMTDSELILLSYEKWGEDAPKYLVGDFAFMIWDEKEKKLFGARDFSGNRTLYYYHDFQRFVFCTAITPLFTLPYIEKKLNTQWLAQFLAIPTTLDTVEAASSVFYSIDQIPPSHAISVTKDGMKFSRYCTFSIEEKLRLKSNEEYEEAFREVFQNAVKARVRTYRNVGAHLSGGLDSGSVVSFAARELRKEEKALHTFSYIPVEDFTDWTPKSRVANEKPFIEKTVQYVGNIKDYYMDFKEMSPFSEVDDYLEMLEMPYKFFENSFWLKGIYEQANNKGIGVLLNGGRGNYTVSFGAALDYYAILLRSLKWIRFYNELQQFSDKKGVGRKRILSLVGKRACPWVNKLFQPRNLYQFPVLINPEFAKDTNVFQQLEQYGMDITDSALPNFYEARKKQFDEVVSWQISGTNNAKLSLRYGLWNRDPTNDLRVVRFCLSVPNEQFVQNGMDRALIRRATKTFLPDTVRLNQRTRGVQGADGIQRMFPHWSSFLEEVHQLTKDKEMIELINMNVIHEAIAKFQNGPRPEYAFDAEFKVLMRSLIVYRFLKNYV</sequence>
<dbReference type="InterPro" id="IPR051786">
    <property type="entry name" value="ASN_synthetase/amidase"/>
</dbReference>
<comment type="pathway">
    <text evidence="1">Amino-acid biosynthesis; L-asparagine biosynthesis; L-asparagine from L-aspartate (L-Gln route): step 1/1.</text>
</comment>
<proteinExistence type="inferred from homology"/>
<evidence type="ECO:0000256" key="5">
    <source>
        <dbReference type="ARBA" id="ARBA00022840"/>
    </source>
</evidence>
<dbReference type="InterPro" id="IPR033738">
    <property type="entry name" value="AsnB_N"/>
</dbReference>
<evidence type="ECO:0000313" key="12">
    <source>
        <dbReference type="Proteomes" id="UP000027822"/>
    </source>
</evidence>
<dbReference type="PIRSF" id="PIRSF001589">
    <property type="entry name" value="Asn_synthetase_glu-h"/>
    <property type="match status" value="1"/>
</dbReference>
<keyword evidence="12" id="KW-1185">Reference proteome</keyword>